<keyword evidence="3" id="KW-0809">Transit peptide</keyword>
<dbReference type="EMBL" id="GEDC01026264">
    <property type="protein sequence ID" value="JAS11034.1"/>
    <property type="molecule type" value="Transcribed_RNA"/>
</dbReference>
<evidence type="ECO:0000256" key="1">
    <source>
        <dbReference type="ARBA" id="ARBA00004173"/>
    </source>
</evidence>
<dbReference type="GO" id="GO:0005762">
    <property type="term" value="C:mitochondrial large ribosomal subunit"/>
    <property type="evidence" value="ECO:0007669"/>
    <property type="project" value="TreeGrafter"/>
</dbReference>
<dbReference type="GO" id="GO:0005743">
    <property type="term" value="C:mitochondrial inner membrane"/>
    <property type="evidence" value="ECO:0007669"/>
    <property type="project" value="UniProtKB-ARBA"/>
</dbReference>
<reference evidence="10" key="1">
    <citation type="submission" date="2015-12" db="EMBL/GenBank/DDBJ databases">
        <title>De novo transcriptome assembly of four potential Pierce s Disease insect vectors from Arizona vineyards.</title>
        <authorList>
            <person name="Tassone E.E."/>
        </authorList>
    </citation>
    <scope>NUCLEOTIDE SEQUENCE</scope>
</reference>
<dbReference type="PANTHER" id="PTHR15893:SF0">
    <property type="entry name" value="LARGE RIBOSOMAL SUBUNIT PROTEIN BL27M"/>
    <property type="match status" value="1"/>
</dbReference>
<comment type="similarity">
    <text evidence="2">Belongs to the bacterial ribosomal protein bL27 family.</text>
</comment>
<dbReference type="AlphaFoldDB" id="A0A1B6CC52"/>
<keyword evidence="5" id="KW-0496">Mitochondrion</keyword>
<evidence type="ECO:0000256" key="6">
    <source>
        <dbReference type="ARBA" id="ARBA00023274"/>
    </source>
</evidence>
<evidence type="ECO:0000256" key="2">
    <source>
        <dbReference type="ARBA" id="ARBA00010797"/>
    </source>
</evidence>
<gene>
    <name evidence="10" type="ORF">g.6906</name>
</gene>
<proteinExistence type="inferred from homology"/>
<name>A0A1B6CC52_9HEMI</name>
<feature type="region of interest" description="Disordered" evidence="9">
    <location>
        <begin position="33"/>
        <end position="66"/>
    </location>
</feature>
<evidence type="ECO:0000256" key="7">
    <source>
        <dbReference type="ARBA" id="ARBA00035267"/>
    </source>
</evidence>
<comment type="subcellular location">
    <subcellularLocation>
        <location evidence="1">Mitochondrion</location>
    </subcellularLocation>
</comment>
<dbReference type="Gene3D" id="2.40.50.100">
    <property type="match status" value="1"/>
</dbReference>
<keyword evidence="4" id="KW-0689">Ribosomal protein</keyword>
<evidence type="ECO:0000256" key="9">
    <source>
        <dbReference type="SAM" id="MobiDB-lite"/>
    </source>
</evidence>
<feature type="non-terminal residue" evidence="10">
    <location>
        <position position="1"/>
    </location>
</feature>
<evidence type="ECO:0000256" key="5">
    <source>
        <dbReference type="ARBA" id="ARBA00023128"/>
    </source>
</evidence>
<evidence type="ECO:0000256" key="4">
    <source>
        <dbReference type="ARBA" id="ARBA00022980"/>
    </source>
</evidence>
<keyword evidence="6" id="KW-0687">Ribonucleoprotein</keyword>
<evidence type="ECO:0000313" key="10">
    <source>
        <dbReference type="EMBL" id="JAS11034.1"/>
    </source>
</evidence>
<dbReference type="Pfam" id="PF01016">
    <property type="entry name" value="Ribosomal_L27"/>
    <property type="match status" value="1"/>
</dbReference>
<dbReference type="InterPro" id="IPR001684">
    <property type="entry name" value="Ribosomal_bL27"/>
</dbReference>
<dbReference type="PRINTS" id="PR00063">
    <property type="entry name" value="RIBOSOMALL27"/>
</dbReference>
<organism evidence="10">
    <name type="scientific">Clastoptera arizonana</name>
    <name type="common">Arizona spittle bug</name>
    <dbReference type="NCBI Taxonomy" id="38151"/>
    <lineage>
        <taxon>Eukaryota</taxon>
        <taxon>Metazoa</taxon>
        <taxon>Ecdysozoa</taxon>
        <taxon>Arthropoda</taxon>
        <taxon>Hexapoda</taxon>
        <taxon>Insecta</taxon>
        <taxon>Pterygota</taxon>
        <taxon>Neoptera</taxon>
        <taxon>Paraneoptera</taxon>
        <taxon>Hemiptera</taxon>
        <taxon>Auchenorrhyncha</taxon>
        <taxon>Cercopoidea</taxon>
        <taxon>Clastopteridae</taxon>
        <taxon>Clastoptera</taxon>
    </lineage>
</organism>
<dbReference type="GO" id="GO:0003735">
    <property type="term" value="F:structural constituent of ribosome"/>
    <property type="evidence" value="ECO:0007669"/>
    <property type="project" value="InterPro"/>
</dbReference>
<protein>
    <recommendedName>
        <fullName evidence="7">Large ribosomal subunit protein bL27m</fullName>
    </recommendedName>
    <alternativeName>
        <fullName evidence="8">39S ribosomal protein L27, mitochondrial</fullName>
    </alternativeName>
</protein>
<evidence type="ECO:0000256" key="8">
    <source>
        <dbReference type="ARBA" id="ARBA00076963"/>
    </source>
</evidence>
<dbReference type="SUPFAM" id="SSF110324">
    <property type="entry name" value="Ribosomal L27 protein-like"/>
    <property type="match status" value="1"/>
</dbReference>
<dbReference type="PANTHER" id="PTHR15893">
    <property type="entry name" value="RIBOSOMAL PROTEIN L27"/>
    <property type="match status" value="1"/>
</dbReference>
<evidence type="ECO:0000256" key="3">
    <source>
        <dbReference type="ARBA" id="ARBA00022946"/>
    </source>
</evidence>
<sequence>TPFKMSLYISSLINKTSSLFRLPILSITGNVLSTREASKKTSGSTSGGGRPKPKHRRVRVPNGGNVQKGTLLVTQKELRFHPGLNVGMGRNGTLYAMHPGTVMVTCEIVKPNWEHPWVRRHYSGREDQTIYKKYFHVIRKPMSNRFKLIDTV</sequence>
<accession>A0A1B6CC52</accession>
<dbReference type="FunFam" id="2.40.50.100:FF:000031">
    <property type="entry name" value="39S ribosomal protein L27, mitochondrial"/>
    <property type="match status" value="1"/>
</dbReference>
<dbReference type="GO" id="GO:0006412">
    <property type="term" value="P:translation"/>
    <property type="evidence" value="ECO:0007669"/>
    <property type="project" value="InterPro"/>
</dbReference>